<gene>
    <name evidence="2" type="ORF">FSB_LOCUS59747</name>
</gene>
<dbReference type="InterPro" id="IPR053151">
    <property type="entry name" value="RNase_H-like"/>
</dbReference>
<feature type="domain" description="RNase H type-1" evidence="1">
    <location>
        <begin position="3"/>
        <end position="82"/>
    </location>
</feature>
<dbReference type="GO" id="GO:0003676">
    <property type="term" value="F:nucleic acid binding"/>
    <property type="evidence" value="ECO:0007669"/>
    <property type="project" value="InterPro"/>
</dbReference>
<dbReference type="PANTHER" id="PTHR47723:SF21">
    <property type="entry name" value="POLYNUCLEOTIDYL TRANSFERASE, RIBONUCLEASE H-LIKE SUPERFAMILY PROTEIN"/>
    <property type="match status" value="1"/>
</dbReference>
<dbReference type="CDD" id="cd06222">
    <property type="entry name" value="RNase_H_like"/>
    <property type="match status" value="1"/>
</dbReference>
<name>A0A2N9J5J4_FAGSY</name>
<dbReference type="Gene3D" id="3.30.420.10">
    <property type="entry name" value="Ribonuclease H-like superfamily/Ribonuclease H"/>
    <property type="match status" value="1"/>
</dbReference>
<evidence type="ECO:0000313" key="2">
    <source>
        <dbReference type="EMBL" id="SPD31865.1"/>
    </source>
</evidence>
<dbReference type="InterPro" id="IPR002156">
    <property type="entry name" value="RNaseH_domain"/>
</dbReference>
<dbReference type="GO" id="GO:0004523">
    <property type="term" value="F:RNA-DNA hybrid ribonuclease activity"/>
    <property type="evidence" value="ECO:0007669"/>
    <property type="project" value="InterPro"/>
</dbReference>
<dbReference type="PANTHER" id="PTHR47723">
    <property type="entry name" value="OS05G0353850 PROTEIN"/>
    <property type="match status" value="1"/>
</dbReference>
<reference evidence="2" key="1">
    <citation type="submission" date="2018-02" db="EMBL/GenBank/DDBJ databases">
        <authorList>
            <person name="Cohen D.B."/>
            <person name="Kent A.D."/>
        </authorList>
    </citation>
    <scope>NUCLEOTIDE SEQUENCE</scope>
</reference>
<dbReference type="EMBL" id="OIVN01006381">
    <property type="protein sequence ID" value="SPD31865.1"/>
    <property type="molecule type" value="Genomic_DNA"/>
</dbReference>
<sequence length="111" mass="12461">MMEALAARRAIIFAKEVGVVDVEFEGDAEIVIRDLCRNDPIQTPYGLVIEDAKALLQEFQGFSMSHTRRSGNFVAHALARRASDCNSSLIWLEEVPPDITHVLLNNYFVIN</sequence>
<organism evidence="2">
    <name type="scientific">Fagus sylvatica</name>
    <name type="common">Beechnut</name>
    <dbReference type="NCBI Taxonomy" id="28930"/>
    <lineage>
        <taxon>Eukaryota</taxon>
        <taxon>Viridiplantae</taxon>
        <taxon>Streptophyta</taxon>
        <taxon>Embryophyta</taxon>
        <taxon>Tracheophyta</taxon>
        <taxon>Spermatophyta</taxon>
        <taxon>Magnoliopsida</taxon>
        <taxon>eudicotyledons</taxon>
        <taxon>Gunneridae</taxon>
        <taxon>Pentapetalae</taxon>
        <taxon>rosids</taxon>
        <taxon>fabids</taxon>
        <taxon>Fagales</taxon>
        <taxon>Fagaceae</taxon>
        <taxon>Fagus</taxon>
    </lineage>
</organism>
<dbReference type="Pfam" id="PF13456">
    <property type="entry name" value="RVT_3"/>
    <property type="match status" value="1"/>
</dbReference>
<accession>A0A2N9J5J4</accession>
<proteinExistence type="predicted"/>
<dbReference type="InterPro" id="IPR012337">
    <property type="entry name" value="RNaseH-like_sf"/>
</dbReference>
<evidence type="ECO:0000259" key="1">
    <source>
        <dbReference type="Pfam" id="PF13456"/>
    </source>
</evidence>
<dbReference type="SUPFAM" id="SSF53098">
    <property type="entry name" value="Ribonuclease H-like"/>
    <property type="match status" value="1"/>
</dbReference>
<protein>
    <recommendedName>
        <fullName evidence="1">RNase H type-1 domain-containing protein</fullName>
    </recommendedName>
</protein>
<dbReference type="InterPro" id="IPR044730">
    <property type="entry name" value="RNase_H-like_dom_plant"/>
</dbReference>
<dbReference type="AlphaFoldDB" id="A0A2N9J5J4"/>
<dbReference type="InterPro" id="IPR036397">
    <property type="entry name" value="RNaseH_sf"/>
</dbReference>